<feature type="transmembrane region" description="Helical" evidence="1">
    <location>
        <begin position="260"/>
        <end position="283"/>
    </location>
</feature>
<feature type="transmembrane region" description="Helical" evidence="1">
    <location>
        <begin position="58"/>
        <end position="79"/>
    </location>
</feature>
<sequence>MCNWLITIVAVRLATGFDVAGILALTMSISNLVIPAAEYRLRTVHVTDIHNEHSNQEYLGMRIVSSVLALAAGIIYTLATIDISAFAVIIVYTIGQLVGTYAEGYHAIEQRESRMDFIGISYILQGAGNLVGFVCGLHFFNSLLIAVILVTATTVVVVIAYDLPRARLFGSIRPVIQWKKAFSTFTKLFPIAMVNAALAIVTLVPRQYLQDFEGTEALGIYASVAVLALIIQATAAYVYIPLLGHIVTQLHMSKARGLRFIGLIVLLFIAVAALASIIFALFGDVLLSILFGAEILPHTYLIQPALFLSVITAFVWFTNDLLLGLRNYVGCFAGGIAAAASTLALSAPLTRAFHLNGPSVVGIVASVVALAVMGFFFALSYRNLPSEGHV</sequence>
<name>A0A7M1R2A8_9ACTO</name>
<dbReference type="Proteomes" id="UP000594961">
    <property type="component" value="Chromosome"/>
</dbReference>
<keyword evidence="1" id="KW-0472">Membrane</keyword>
<proteinExistence type="predicted"/>
<dbReference type="AlphaFoldDB" id="A0A7M1R2A8"/>
<feature type="transmembrane region" description="Helical" evidence="1">
    <location>
        <begin position="217"/>
        <end position="240"/>
    </location>
</feature>
<feature type="transmembrane region" description="Helical" evidence="1">
    <location>
        <begin position="359"/>
        <end position="379"/>
    </location>
</feature>
<feature type="transmembrane region" description="Helical" evidence="1">
    <location>
        <begin position="145"/>
        <end position="163"/>
    </location>
</feature>
<evidence type="ECO:0000313" key="2">
    <source>
        <dbReference type="EMBL" id="QOR48303.1"/>
    </source>
</evidence>
<evidence type="ECO:0000313" key="3">
    <source>
        <dbReference type="Proteomes" id="UP000594961"/>
    </source>
</evidence>
<feature type="transmembrane region" description="Helical" evidence="1">
    <location>
        <begin position="85"/>
        <end position="105"/>
    </location>
</feature>
<keyword evidence="1" id="KW-0812">Transmembrane</keyword>
<feature type="transmembrane region" description="Helical" evidence="1">
    <location>
        <begin position="295"/>
        <end position="317"/>
    </location>
</feature>
<feature type="transmembrane region" description="Helical" evidence="1">
    <location>
        <begin position="184"/>
        <end position="205"/>
    </location>
</feature>
<feature type="transmembrane region" description="Helical" evidence="1">
    <location>
        <begin position="19"/>
        <end position="37"/>
    </location>
</feature>
<organism evidence="2 3">
    <name type="scientific">Trueperella pecoris</name>
    <dbReference type="NCBI Taxonomy" id="2733571"/>
    <lineage>
        <taxon>Bacteria</taxon>
        <taxon>Bacillati</taxon>
        <taxon>Actinomycetota</taxon>
        <taxon>Actinomycetes</taxon>
        <taxon>Actinomycetales</taxon>
        <taxon>Actinomycetaceae</taxon>
        <taxon>Trueperella</taxon>
    </lineage>
</organism>
<accession>A0A7M1R2A8</accession>
<feature type="transmembrane region" description="Helical" evidence="1">
    <location>
        <begin position="329"/>
        <end position="347"/>
    </location>
</feature>
<evidence type="ECO:0000256" key="1">
    <source>
        <dbReference type="SAM" id="Phobius"/>
    </source>
</evidence>
<reference evidence="2 3" key="1">
    <citation type="submission" date="2020-10" db="EMBL/GenBank/DDBJ databases">
        <title>Trueperella pecoris sp. nov. isolated from bovine and porcine specimens.</title>
        <authorList>
            <person name="Schoenecker L."/>
            <person name="Schnydrig P."/>
            <person name="Brodard I."/>
            <person name="Thomann A."/>
            <person name="Hemphill A."/>
            <person name="Rodriguez-Campos S."/>
            <person name="Perreten V."/>
            <person name="Jores J."/>
            <person name="Kittl S."/>
        </authorList>
    </citation>
    <scope>NUCLEOTIDE SEQUENCE [LARGE SCALE GENOMIC DNA]</scope>
    <source>
        <strain evidence="2 3">19OD0592</strain>
    </source>
</reference>
<feature type="transmembrane region" description="Helical" evidence="1">
    <location>
        <begin position="117"/>
        <end position="139"/>
    </location>
</feature>
<dbReference type="EMBL" id="CP063212">
    <property type="protein sequence ID" value="QOR48303.1"/>
    <property type="molecule type" value="Genomic_DNA"/>
</dbReference>
<keyword evidence="1" id="KW-1133">Transmembrane helix</keyword>
<protein>
    <submittedName>
        <fullName evidence="2">Polysaccharide biosynthesis protein</fullName>
    </submittedName>
</protein>
<gene>
    <name evidence="2" type="ORF">INS90_03210</name>
</gene>
<dbReference type="RefSeq" id="WP_197554686.1">
    <property type="nucleotide sequence ID" value="NZ_CP063212.1"/>
</dbReference>